<sequence>MPAHSLEELTENGWGEVPNIITTVETSERMRVPDTISHEYIKCGDDNKVDVLVSHFNKVKQERGEAKALVFIHRDSSINQFMSELAQKDIKHRALYKEVMDINKYKSFLRKFKNGDIEMVIGTEETVRGLDFSFVGTLYLTEVPRDGIEYLHLAGRVGRMGREGEVVVLIGGEKQDRDAGRLERMYKKNNITNIKINNNNNN</sequence>
<evidence type="ECO:0000259" key="5">
    <source>
        <dbReference type="PROSITE" id="PS51194"/>
    </source>
</evidence>
<evidence type="ECO:0000256" key="1">
    <source>
        <dbReference type="ARBA" id="ARBA00022741"/>
    </source>
</evidence>
<accession>A0A1X7TNS5</accession>
<dbReference type="EnsemblMetazoa" id="Aqu2.1.16602_001">
    <property type="protein sequence ID" value="Aqu2.1.16602_001"/>
    <property type="gene ID" value="Aqu2.1.16602"/>
</dbReference>
<dbReference type="PANTHER" id="PTHR47959:SF1">
    <property type="entry name" value="ATP-DEPENDENT RNA HELICASE DBPA"/>
    <property type="match status" value="1"/>
</dbReference>
<dbReference type="Pfam" id="PF00271">
    <property type="entry name" value="Helicase_C"/>
    <property type="match status" value="1"/>
</dbReference>
<dbReference type="Gene3D" id="3.40.50.300">
    <property type="entry name" value="P-loop containing nucleotide triphosphate hydrolases"/>
    <property type="match status" value="1"/>
</dbReference>
<dbReference type="GO" id="GO:0005524">
    <property type="term" value="F:ATP binding"/>
    <property type="evidence" value="ECO:0007669"/>
    <property type="project" value="UniProtKB-KW"/>
</dbReference>
<evidence type="ECO:0000313" key="6">
    <source>
        <dbReference type="EnsemblMetazoa" id="Aqu2.1.16602_001"/>
    </source>
</evidence>
<evidence type="ECO:0000256" key="3">
    <source>
        <dbReference type="ARBA" id="ARBA00022806"/>
    </source>
</evidence>
<dbReference type="InParanoid" id="A0A1X7TNS5"/>
<evidence type="ECO:0000256" key="4">
    <source>
        <dbReference type="ARBA" id="ARBA00022840"/>
    </source>
</evidence>
<dbReference type="AlphaFoldDB" id="A0A1X7TNS5"/>
<organism evidence="6">
    <name type="scientific">Amphimedon queenslandica</name>
    <name type="common">Sponge</name>
    <dbReference type="NCBI Taxonomy" id="400682"/>
    <lineage>
        <taxon>Eukaryota</taxon>
        <taxon>Metazoa</taxon>
        <taxon>Porifera</taxon>
        <taxon>Demospongiae</taxon>
        <taxon>Heteroscleromorpha</taxon>
        <taxon>Haplosclerida</taxon>
        <taxon>Niphatidae</taxon>
        <taxon>Amphimedon</taxon>
    </lineage>
</organism>
<dbReference type="OrthoDB" id="10256233at2759"/>
<dbReference type="GO" id="GO:0016787">
    <property type="term" value="F:hydrolase activity"/>
    <property type="evidence" value="ECO:0007669"/>
    <property type="project" value="UniProtKB-KW"/>
</dbReference>
<dbReference type="InterPro" id="IPR001650">
    <property type="entry name" value="Helicase_C-like"/>
</dbReference>
<dbReference type="GO" id="GO:0005829">
    <property type="term" value="C:cytosol"/>
    <property type="evidence" value="ECO:0007669"/>
    <property type="project" value="TreeGrafter"/>
</dbReference>
<keyword evidence="3" id="KW-0347">Helicase</keyword>
<protein>
    <recommendedName>
        <fullName evidence="5">Helicase C-terminal domain-containing protein</fullName>
    </recommendedName>
</protein>
<proteinExistence type="predicted"/>
<dbReference type="STRING" id="400682.A0A1X7TNS5"/>
<dbReference type="eggNOG" id="KOG0327">
    <property type="taxonomic scope" value="Eukaryota"/>
</dbReference>
<dbReference type="GO" id="GO:0003724">
    <property type="term" value="F:RNA helicase activity"/>
    <property type="evidence" value="ECO:0007669"/>
    <property type="project" value="TreeGrafter"/>
</dbReference>
<dbReference type="PROSITE" id="PS51194">
    <property type="entry name" value="HELICASE_CTER"/>
    <property type="match status" value="1"/>
</dbReference>
<keyword evidence="1" id="KW-0547">Nucleotide-binding</keyword>
<dbReference type="InterPro" id="IPR027417">
    <property type="entry name" value="P-loop_NTPase"/>
</dbReference>
<keyword evidence="2" id="KW-0378">Hydrolase</keyword>
<dbReference type="SMART" id="SM00490">
    <property type="entry name" value="HELICc"/>
    <property type="match status" value="1"/>
</dbReference>
<name>A0A1X7TNS5_AMPQE</name>
<feature type="domain" description="Helicase C-terminal" evidence="5">
    <location>
        <begin position="51"/>
        <end position="202"/>
    </location>
</feature>
<dbReference type="SUPFAM" id="SSF52540">
    <property type="entry name" value="P-loop containing nucleoside triphosphate hydrolases"/>
    <property type="match status" value="1"/>
</dbReference>
<keyword evidence="4" id="KW-0067">ATP-binding</keyword>
<dbReference type="InterPro" id="IPR050079">
    <property type="entry name" value="DEAD_box_RNA_helicase"/>
</dbReference>
<reference evidence="6" key="1">
    <citation type="submission" date="2017-05" db="UniProtKB">
        <authorList>
            <consortium name="EnsemblMetazoa"/>
        </authorList>
    </citation>
    <scope>IDENTIFICATION</scope>
</reference>
<dbReference type="PANTHER" id="PTHR47959">
    <property type="entry name" value="ATP-DEPENDENT RNA HELICASE RHLE-RELATED"/>
    <property type="match status" value="1"/>
</dbReference>
<evidence type="ECO:0000256" key="2">
    <source>
        <dbReference type="ARBA" id="ARBA00022801"/>
    </source>
</evidence>